<name>A0ABN9V560_9DINO</name>
<dbReference type="EMBL" id="CAUYUJ010016703">
    <property type="protein sequence ID" value="CAK0867994.1"/>
    <property type="molecule type" value="Genomic_DNA"/>
</dbReference>
<feature type="domain" description="Nucleoporin Nup133/Nup155-like N-terminal" evidence="5">
    <location>
        <begin position="56"/>
        <end position="141"/>
    </location>
</feature>
<comment type="caution">
    <text evidence="6">The sequence shown here is derived from an EMBL/GenBank/DDBJ whole genome shotgun (WGS) entry which is preliminary data.</text>
</comment>
<proteinExistence type="predicted"/>
<evidence type="ECO:0000256" key="1">
    <source>
        <dbReference type="ARBA" id="ARBA00004123"/>
    </source>
</evidence>
<gene>
    <name evidence="6" type="ORF">PCOR1329_LOCUS54794</name>
</gene>
<evidence type="ECO:0000256" key="3">
    <source>
        <dbReference type="ARBA" id="ARBA00023242"/>
    </source>
</evidence>
<evidence type="ECO:0000259" key="5">
    <source>
        <dbReference type="Pfam" id="PF08801"/>
    </source>
</evidence>
<keyword evidence="3" id="KW-0539">Nucleus</keyword>
<sequence>MASLAEPAQQVEVAAGAVMIDQAMCSSHGVEGLPARSAEWDDSLFELTCAVQSQEGVPPFVEQCWSGARHRASCGLIAEVHHAWVSVDSAVYLWDYREREPRVQSVPADATVMCVAACAPRRGIFDTSVQLLLVVATRLTVSLAGLAGPGAGGRPAVGALVPLDGYSAPADGALGRRFPSHPAHPRRPHLPALRGPAGL</sequence>
<keyword evidence="7" id="KW-1185">Reference proteome</keyword>
<organism evidence="6 7">
    <name type="scientific">Prorocentrum cordatum</name>
    <dbReference type="NCBI Taxonomy" id="2364126"/>
    <lineage>
        <taxon>Eukaryota</taxon>
        <taxon>Sar</taxon>
        <taxon>Alveolata</taxon>
        <taxon>Dinophyceae</taxon>
        <taxon>Prorocentrales</taxon>
        <taxon>Prorocentraceae</taxon>
        <taxon>Prorocentrum</taxon>
    </lineage>
</organism>
<protein>
    <recommendedName>
        <fullName evidence="5">Nucleoporin Nup133/Nup155-like N-terminal domain-containing protein</fullName>
    </recommendedName>
</protein>
<dbReference type="InterPro" id="IPR014908">
    <property type="entry name" value="Nucleoporin_Nup133/Nup155_N"/>
</dbReference>
<evidence type="ECO:0000313" key="6">
    <source>
        <dbReference type="EMBL" id="CAK0867994.1"/>
    </source>
</evidence>
<feature type="compositionally biased region" description="Low complexity" evidence="4">
    <location>
        <begin position="190"/>
        <end position="199"/>
    </location>
</feature>
<evidence type="ECO:0000313" key="7">
    <source>
        <dbReference type="Proteomes" id="UP001189429"/>
    </source>
</evidence>
<dbReference type="PANTHER" id="PTHR10350">
    <property type="entry name" value="NUCLEAR PORE COMPLEX PROTEIN NUP155"/>
    <property type="match status" value="1"/>
</dbReference>
<evidence type="ECO:0000256" key="4">
    <source>
        <dbReference type="SAM" id="MobiDB-lite"/>
    </source>
</evidence>
<dbReference type="Proteomes" id="UP001189429">
    <property type="component" value="Unassembled WGS sequence"/>
</dbReference>
<evidence type="ECO:0000256" key="2">
    <source>
        <dbReference type="ARBA" id="ARBA00022448"/>
    </source>
</evidence>
<dbReference type="PANTHER" id="PTHR10350:SF6">
    <property type="entry name" value="NUCLEAR PORE COMPLEX PROTEIN NUP155"/>
    <property type="match status" value="1"/>
</dbReference>
<dbReference type="Pfam" id="PF08801">
    <property type="entry name" value="Nucleoporin_N"/>
    <property type="match status" value="1"/>
</dbReference>
<reference evidence="6" key="1">
    <citation type="submission" date="2023-10" db="EMBL/GenBank/DDBJ databases">
        <authorList>
            <person name="Chen Y."/>
            <person name="Shah S."/>
            <person name="Dougan E. K."/>
            <person name="Thang M."/>
            <person name="Chan C."/>
        </authorList>
    </citation>
    <scope>NUCLEOTIDE SEQUENCE [LARGE SCALE GENOMIC DNA]</scope>
</reference>
<accession>A0ABN9V560</accession>
<feature type="region of interest" description="Disordered" evidence="4">
    <location>
        <begin position="174"/>
        <end position="199"/>
    </location>
</feature>
<dbReference type="InterPro" id="IPR004870">
    <property type="entry name" value="Nucleoporin_Nup155"/>
</dbReference>
<keyword evidence="2" id="KW-0813">Transport</keyword>
<comment type="subcellular location">
    <subcellularLocation>
        <location evidence="1">Nucleus</location>
    </subcellularLocation>
</comment>